<protein>
    <submittedName>
        <fullName evidence="1">Uncharacterized protein</fullName>
    </submittedName>
</protein>
<organism evidence="1 2">
    <name type="scientific">Paenibacillus alba</name>
    <dbReference type="NCBI Taxonomy" id="1197127"/>
    <lineage>
        <taxon>Bacteria</taxon>
        <taxon>Bacillati</taxon>
        <taxon>Bacillota</taxon>
        <taxon>Bacilli</taxon>
        <taxon>Bacillales</taxon>
        <taxon>Paenibacillaceae</taxon>
        <taxon>Paenibacillus</taxon>
    </lineage>
</organism>
<comment type="caution">
    <text evidence="1">The sequence shown here is derived from an EMBL/GenBank/DDBJ whole genome shotgun (WGS) entry which is preliminary data.</text>
</comment>
<name>A0ABU6G329_9BACL</name>
<dbReference type="Proteomes" id="UP001338137">
    <property type="component" value="Unassembled WGS sequence"/>
</dbReference>
<gene>
    <name evidence="1" type="ORF">P4I72_08465</name>
</gene>
<dbReference type="EMBL" id="JARLKY010000018">
    <property type="protein sequence ID" value="MEC0227154.1"/>
    <property type="molecule type" value="Genomic_DNA"/>
</dbReference>
<reference evidence="1 2" key="1">
    <citation type="submission" date="2023-03" db="EMBL/GenBank/DDBJ databases">
        <title>Bacillus Genome Sequencing.</title>
        <authorList>
            <person name="Dunlap C."/>
        </authorList>
    </citation>
    <scope>NUCLEOTIDE SEQUENCE [LARGE SCALE GENOMIC DNA]</scope>
    <source>
        <strain evidence="1 2">BD-533</strain>
    </source>
</reference>
<evidence type="ECO:0000313" key="2">
    <source>
        <dbReference type="Proteomes" id="UP001338137"/>
    </source>
</evidence>
<evidence type="ECO:0000313" key="1">
    <source>
        <dbReference type="EMBL" id="MEC0227154.1"/>
    </source>
</evidence>
<keyword evidence="2" id="KW-1185">Reference proteome</keyword>
<proteinExistence type="predicted"/>
<accession>A0ABU6G329</accession>
<sequence>MPAIVQAFSGNPAYQWNKLQKYAQLQEFRDGGYSKPPKDAQLQEFHD</sequence>
<dbReference type="RefSeq" id="WP_326071532.1">
    <property type="nucleotide sequence ID" value="NZ_JARLKY010000018.1"/>
</dbReference>